<feature type="region of interest" description="Disordered" evidence="1">
    <location>
        <begin position="200"/>
        <end position="251"/>
    </location>
</feature>
<proteinExistence type="predicted"/>
<gene>
    <name evidence="2" type="ORF">g.83145</name>
</gene>
<dbReference type="AlphaFoldDB" id="A0A2S2PRB1"/>
<feature type="compositionally biased region" description="Polar residues" evidence="1">
    <location>
        <begin position="75"/>
        <end position="94"/>
    </location>
</feature>
<protein>
    <submittedName>
        <fullName evidence="2">Uncharacterized protein</fullName>
    </submittedName>
</protein>
<feature type="region of interest" description="Disordered" evidence="1">
    <location>
        <begin position="26"/>
        <end position="119"/>
    </location>
</feature>
<evidence type="ECO:0000313" key="2">
    <source>
        <dbReference type="EMBL" id="MBY32010.1"/>
    </source>
</evidence>
<sequence length="251" mass="27739">MITEKSEANAAAAMPSAESKTVVLLTTHQQQVHHGRQSVNRPPTSALIGHQHHHHHQVPPPPPPPPSHHQPVQQLNQQSPLHHTRSSSNLSVTTDYRGAVEPPTTPSINPLEPGGSGGGRRVAVNGNVICGGVLAHQPHAAVCYPRPMYPFPLPLPSPGTLWHHAQPHFSTPGFPPFIENERSRHCWLPMFNQEMQPEPVNLQNNNHHRRPEPSRALEIVGRLQQERAAQNRPAPANPPAQDDREQTRHHA</sequence>
<evidence type="ECO:0000256" key="1">
    <source>
        <dbReference type="SAM" id="MobiDB-lite"/>
    </source>
</evidence>
<organism evidence="2">
    <name type="scientific">Schizaphis graminum</name>
    <name type="common">Green bug aphid</name>
    <dbReference type="NCBI Taxonomy" id="13262"/>
    <lineage>
        <taxon>Eukaryota</taxon>
        <taxon>Metazoa</taxon>
        <taxon>Ecdysozoa</taxon>
        <taxon>Arthropoda</taxon>
        <taxon>Hexapoda</taxon>
        <taxon>Insecta</taxon>
        <taxon>Pterygota</taxon>
        <taxon>Neoptera</taxon>
        <taxon>Paraneoptera</taxon>
        <taxon>Hemiptera</taxon>
        <taxon>Sternorrhyncha</taxon>
        <taxon>Aphidomorpha</taxon>
        <taxon>Aphidoidea</taxon>
        <taxon>Aphididae</taxon>
        <taxon>Aphidini</taxon>
        <taxon>Schizaphis</taxon>
    </lineage>
</organism>
<reference evidence="2" key="1">
    <citation type="submission" date="2018-04" db="EMBL/GenBank/DDBJ databases">
        <title>Transcriptome of Schizaphis graminum biotype I.</title>
        <authorList>
            <person name="Scully E.D."/>
            <person name="Geib S.M."/>
            <person name="Palmer N.A."/>
            <person name="Koch K."/>
            <person name="Bradshaw J."/>
            <person name="Heng-Moss T."/>
            <person name="Sarath G."/>
        </authorList>
    </citation>
    <scope>NUCLEOTIDE SEQUENCE</scope>
</reference>
<accession>A0A2S2PRB1</accession>
<dbReference type="EMBL" id="GGMR01019391">
    <property type="protein sequence ID" value="MBY32010.1"/>
    <property type="molecule type" value="Transcribed_RNA"/>
</dbReference>
<feature type="compositionally biased region" description="Pro residues" evidence="1">
    <location>
        <begin position="58"/>
        <end position="68"/>
    </location>
</feature>
<feature type="compositionally biased region" description="Basic and acidic residues" evidence="1">
    <location>
        <begin position="241"/>
        <end position="251"/>
    </location>
</feature>
<name>A0A2S2PRB1_SCHGA</name>